<comment type="caution">
    <text evidence="2">The sequence shown here is derived from an EMBL/GenBank/DDBJ whole genome shotgun (WGS) entry which is preliminary data.</text>
</comment>
<gene>
    <name evidence="2" type="ORF">J2T55_001122</name>
</gene>
<dbReference type="EMBL" id="JANUCT010000006">
    <property type="protein sequence ID" value="MCS3903105.1"/>
    <property type="molecule type" value="Genomic_DNA"/>
</dbReference>
<dbReference type="Proteomes" id="UP001204445">
    <property type="component" value="Unassembled WGS sequence"/>
</dbReference>
<feature type="domain" description="DUF4124" evidence="1">
    <location>
        <begin position="35"/>
        <end position="80"/>
    </location>
</feature>
<proteinExistence type="predicted"/>
<sequence length="84" mass="9641">MKWFIGLLLITAALVAWLYVDRDARQRWLAGTPLAPAETTVYKWRDADGEWQISDKPPAAGIDYERLQYHHDSNAMPLAPTRDD</sequence>
<evidence type="ECO:0000313" key="2">
    <source>
        <dbReference type="EMBL" id="MCS3903105.1"/>
    </source>
</evidence>
<keyword evidence="3" id="KW-1185">Reference proteome</keyword>
<accession>A0AAE3HIX5</accession>
<evidence type="ECO:0000313" key="3">
    <source>
        <dbReference type="Proteomes" id="UP001204445"/>
    </source>
</evidence>
<dbReference type="RefSeq" id="WP_259054717.1">
    <property type="nucleotide sequence ID" value="NZ_JANUCT010000006.1"/>
</dbReference>
<dbReference type="Pfam" id="PF13511">
    <property type="entry name" value="DUF4124"/>
    <property type="match status" value="1"/>
</dbReference>
<organism evidence="2 3">
    <name type="scientific">Methylohalomonas lacus</name>
    <dbReference type="NCBI Taxonomy" id="398773"/>
    <lineage>
        <taxon>Bacteria</taxon>
        <taxon>Pseudomonadati</taxon>
        <taxon>Pseudomonadota</taxon>
        <taxon>Gammaproteobacteria</taxon>
        <taxon>Methylohalomonadales</taxon>
        <taxon>Methylohalomonadaceae</taxon>
        <taxon>Methylohalomonas</taxon>
    </lineage>
</organism>
<evidence type="ECO:0000259" key="1">
    <source>
        <dbReference type="Pfam" id="PF13511"/>
    </source>
</evidence>
<protein>
    <recommendedName>
        <fullName evidence="1">DUF4124 domain-containing protein</fullName>
    </recommendedName>
</protein>
<dbReference type="AlphaFoldDB" id="A0AAE3HIX5"/>
<dbReference type="InterPro" id="IPR025392">
    <property type="entry name" value="DUF4124"/>
</dbReference>
<reference evidence="2" key="1">
    <citation type="submission" date="2022-08" db="EMBL/GenBank/DDBJ databases">
        <title>Genomic Encyclopedia of Type Strains, Phase III (KMG-III): the genomes of soil and plant-associated and newly described type strains.</title>
        <authorList>
            <person name="Whitman W."/>
        </authorList>
    </citation>
    <scope>NUCLEOTIDE SEQUENCE</scope>
    <source>
        <strain evidence="2">HMT 1</strain>
    </source>
</reference>
<name>A0AAE3HIX5_9GAMM</name>